<name>A0A1M7PPH2_9BURK</name>
<keyword evidence="3" id="KW-1185">Reference proteome</keyword>
<proteinExistence type="predicted"/>
<dbReference type="OrthoDB" id="7068047at2"/>
<evidence type="ECO:0000313" key="2">
    <source>
        <dbReference type="EMBL" id="SHN19230.1"/>
    </source>
</evidence>
<reference evidence="3" key="1">
    <citation type="submission" date="2016-11" db="EMBL/GenBank/DDBJ databases">
        <authorList>
            <person name="Varghese N."/>
            <person name="Submissions S."/>
        </authorList>
    </citation>
    <scope>NUCLEOTIDE SEQUENCE [LARGE SCALE GENOMIC DNA]</scope>
    <source>
        <strain evidence="3">Sac-22</strain>
    </source>
</reference>
<dbReference type="Proteomes" id="UP000184339">
    <property type="component" value="Unassembled WGS sequence"/>
</dbReference>
<organism evidence="2 3">
    <name type="scientific">Duganella sacchari</name>
    <dbReference type="NCBI Taxonomy" id="551987"/>
    <lineage>
        <taxon>Bacteria</taxon>
        <taxon>Pseudomonadati</taxon>
        <taxon>Pseudomonadota</taxon>
        <taxon>Betaproteobacteria</taxon>
        <taxon>Burkholderiales</taxon>
        <taxon>Oxalobacteraceae</taxon>
        <taxon>Telluria group</taxon>
        <taxon>Duganella</taxon>
    </lineage>
</organism>
<evidence type="ECO:0000256" key="1">
    <source>
        <dbReference type="SAM" id="SignalP"/>
    </source>
</evidence>
<feature type="signal peptide" evidence="1">
    <location>
        <begin position="1"/>
        <end position="21"/>
    </location>
</feature>
<dbReference type="RefSeq" id="WP_072785104.1">
    <property type="nucleotide sequence ID" value="NZ_FRCX01000005.1"/>
</dbReference>
<sequence>MKLLNLLVASAALVTASAGFAADRQVHLRGEVSAVSATELTVTDRKGVKTTVKLPEQAQVLDVSRSTAAAIKENAYLGIAAAPAPQGKVRAMGVMVFPDAARGMNEGHFPWDMGDRSTMTNATVAKVSKKASATELEMHFGEKTQQVVLDNATVYGQFVPGKRELIVVGAKVLVIGAVGADGVTSANAVLVGRDGFLPPI</sequence>
<dbReference type="EMBL" id="FRCX01000005">
    <property type="protein sequence ID" value="SHN19230.1"/>
    <property type="molecule type" value="Genomic_DNA"/>
</dbReference>
<dbReference type="STRING" id="551987.SAMN05192549_105277"/>
<gene>
    <name evidence="2" type="ORF">SAMN05192549_105277</name>
</gene>
<feature type="chain" id="PRO_5012478153" description="DUF5666 domain-containing protein" evidence="1">
    <location>
        <begin position="22"/>
        <end position="200"/>
    </location>
</feature>
<protein>
    <recommendedName>
        <fullName evidence="4">DUF5666 domain-containing protein</fullName>
    </recommendedName>
</protein>
<evidence type="ECO:0008006" key="4">
    <source>
        <dbReference type="Google" id="ProtNLM"/>
    </source>
</evidence>
<dbReference type="AlphaFoldDB" id="A0A1M7PPH2"/>
<evidence type="ECO:0000313" key="3">
    <source>
        <dbReference type="Proteomes" id="UP000184339"/>
    </source>
</evidence>
<keyword evidence="1" id="KW-0732">Signal</keyword>
<accession>A0A1M7PPH2</accession>